<dbReference type="CDD" id="cd00156">
    <property type="entry name" value="REC"/>
    <property type="match status" value="1"/>
</dbReference>
<evidence type="ECO:0000256" key="3">
    <source>
        <dbReference type="ARBA" id="ARBA00022553"/>
    </source>
</evidence>
<dbReference type="Gene3D" id="1.10.287.130">
    <property type="match status" value="1"/>
</dbReference>
<evidence type="ECO:0000259" key="13">
    <source>
        <dbReference type="PROSITE" id="PS50112"/>
    </source>
</evidence>
<dbReference type="SMART" id="SM00091">
    <property type="entry name" value="PAS"/>
    <property type="match status" value="2"/>
</dbReference>
<dbReference type="Proteomes" id="UP001642900">
    <property type="component" value="Unassembled WGS sequence"/>
</dbReference>
<dbReference type="Pfam" id="PF08448">
    <property type="entry name" value="PAS_4"/>
    <property type="match status" value="1"/>
</dbReference>
<dbReference type="PROSITE" id="PS50113">
    <property type="entry name" value="PAC"/>
    <property type="match status" value="1"/>
</dbReference>
<dbReference type="SMART" id="SM00448">
    <property type="entry name" value="REC"/>
    <property type="match status" value="1"/>
</dbReference>
<evidence type="ECO:0000256" key="8">
    <source>
        <dbReference type="ARBA" id="ARBA00023012"/>
    </source>
</evidence>
<dbReference type="InterPro" id="IPR003594">
    <property type="entry name" value="HATPase_dom"/>
</dbReference>
<dbReference type="Pfam" id="PF02518">
    <property type="entry name" value="HATPase_c"/>
    <property type="match status" value="1"/>
</dbReference>
<keyword evidence="10" id="KW-1133">Transmembrane helix</keyword>
<accession>A0A6G4WGF6</accession>
<dbReference type="GO" id="GO:0005524">
    <property type="term" value="F:ATP binding"/>
    <property type="evidence" value="ECO:0007669"/>
    <property type="project" value="UniProtKB-KW"/>
</dbReference>
<keyword evidence="3 9" id="KW-0597">Phosphoprotein</keyword>
<dbReference type="PROSITE" id="PS50110">
    <property type="entry name" value="RESPONSE_REGULATORY"/>
    <property type="match status" value="1"/>
</dbReference>
<dbReference type="InterPro" id="IPR013656">
    <property type="entry name" value="PAS_4"/>
</dbReference>
<dbReference type="RefSeq" id="WP_165031605.1">
    <property type="nucleotide sequence ID" value="NZ_JAAKZF010000038.1"/>
</dbReference>
<dbReference type="InterPro" id="IPR000700">
    <property type="entry name" value="PAS-assoc_C"/>
</dbReference>
<dbReference type="InterPro" id="IPR001610">
    <property type="entry name" value="PAC"/>
</dbReference>
<keyword evidence="7" id="KW-0067">ATP-binding</keyword>
<keyword evidence="4" id="KW-0808">Transferase</keyword>
<dbReference type="Pfam" id="PF22673">
    <property type="entry name" value="MCP-like_PDC_1"/>
    <property type="match status" value="1"/>
</dbReference>
<evidence type="ECO:0000259" key="12">
    <source>
        <dbReference type="PROSITE" id="PS50110"/>
    </source>
</evidence>
<reference evidence="15 16" key="1">
    <citation type="submission" date="2020-02" db="EMBL/GenBank/DDBJ databases">
        <title>Genome sequence of strain CCNWXJ40-4.</title>
        <authorList>
            <person name="Gao J."/>
            <person name="Sun J."/>
        </authorList>
    </citation>
    <scope>NUCLEOTIDE SEQUENCE [LARGE SCALE GENOMIC DNA]</scope>
    <source>
        <strain evidence="15 16">CCNWXJ 40-4</strain>
    </source>
</reference>
<dbReference type="Gene3D" id="3.30.565.10">
    <property type="entry name" value="Histidine kinase-like ATPase, C-terminal domain"/>
    <property type="match status" value="1"/>
</dbReference>
<evidence type="ECO:0000256" key="2">
    <source>
        <dbReference type="ARBA" id="ARBA00012438"/>
    </source>
</evidence>
<evidence type="ECO:0000313" key="16">
    <source>
        <dbReference type="Proteomes" id="UP001642900"/>
    </source>
</evidence>
<evidence type="ECO:0000256" key="10">
    <source>
        <dbReference type="SAM" id="Phobius"/>
    </source>
</evidence>
<dbReference type="CDD" id="cd00082">
    <property type="entry name" value="HisKA"/>
    <property type="match status" value="1"/>
</dbReference>
<evidence type="ECO:0000256" key="5">
    <source>
        <dbReference type="ARBA" id="ARBA00022741"/>
    </source>
</evidence>
<dbReference type="SMART" id="SM00387">
    <property type="entry name" value="HATPase_c"/>
    <property type="match status" value="1"/>
</dbReference>
<dbReference type="InterPro" id="IPR036097">
    <property type="entry name" value="HisK_dim/P_sf"/>
</dbReference>
<dbReference type="EC" id="2.7.13.3" evidence="2"/>
<evidence type="ECO:0000256" key="6">
    <source>
        <dbReference type="ARBA" id="ARBA00022777"/>
    </source>
</evidence>
<sequence>MSPFSKLPLSRRYAVVIILCALPLVLLVAGLAFYQFDAHRQAELQALGSDISEAKLVVDSVVKEALDHVSQLKQQAGDLLDGNVPPSDPGLRALLKPSFPPGSQGAAEGMTLDAIAGTPLQRCLGNMYLVEDRLAAAASGEVEMALALFEPMRLTHLVTPYLRWSYYFSASGAFVAISPFVGRAEMVEGFGHGSIRAMIDSYLAYDVYLDATPGRNPSGLSYWSPPYLDAAGAGWMVSHATPVFNSDKFAGMVGTDLLLSFLDETLMKLPLRAGQIWIVSSTGELIADRSGTPATGEAVRKLAAVLPSGFGDIDDILPTILETGRHDMAGHRLFSAEIAGTPWALLHVVSDRELNGITAGRIAPYAVILLALLASIFAAHWVLRRQFVRPAIALVEHLRAESAGDTPSVPIIPALWRPWADLVSSIFDENRSTMEKLASSEASYRSVVELQTEFVVRMTPDGYLSFVNDAYCRYHGKSREELLDPSWCELDVLPPDERRRFSEHLARLTPEAPDASIELYNAMPDGRHEWLAWNDHGIFDGESRLIEVQSVGRDITDRVLAEQAGRETAAALAESEAQFRAIAEGVPLAIVITLLESAEIMFVNERAHQMLGLQVEQNGQTATAAWADLSRRDELVRRLLGEGVVDAFEAEQIQPDGKRLNTLISARRITHQGRPAILAAVTDITRQREAEAEITRQRETLYQSEKLSALGSLLAGVAHELNNPLSVVIGYSSMLKEFSTDAATAGRADKIHAAAERCSRIVRTFLAMARKKPPTRGAVDVNEVVAASLELAAYGLRSAGIETRTELPEGLPYVWGDADQLHQVMTNLVVNAQQALLLAPHPRRLTITSSGDADGLRIVVADNGPGMPENVRSRVFEPFYTTKPAGVGTGVGLSVCQAIVSAHDGSITLDTEEGRGAHFTVWLPSGPADAVVAPDTAVKAGNRTPNARVLVVDDDADIASMIAEMLRKDGHVVTIAEDATAALAAAGDGGMDLLISDIRMPGLDGPGLYRALGGIRPGLANRVLFVTGDTLAPEIDRFISETGAAVIEKPLDPQAFRRLVLERLSAVQEAESR</sequence>
<feature type="domain" description="PAC" evidence="14">
    <location>
        <begin position="513"/>
        <end position="567"/>
    </location>
</feature>
<dbReference type="Pfam" id="PF13188">
    <property type="entry name" value="PAS_8"/>
    <property type="match status" value="1"/>
</dbReference>
<dbReference type="InterPro" id="IPR003661">
    <property type="entry name" value="HisK_dim/P_dom"/>
</dbReference>
<evidence type="ECO:0000259" key="11">
    <source>
        <dbReference type="PROSITE" id="PS50109"/>
    </source>
</evidence>
<keyword evidence="10" id="KW-0812">Transmembrane</keyword>
<dbReference type="InterPro" id="IPR011006">
    <property type="entry name" value="CheY-like_superfamily"/>
</dbReference>
<dbReference type="Gene3D" id="3.30.450.20">
    <property type="entry name" value="PAS domain"/>
    <property type="match status" value="3"/>
</dbReference>
<dbReference type="PROSITE" id="PS50112">
    <property type="entry name" value="PAS"/>
    <property type="match status" value="1"/>
</dbReference>
<dbReference type="InterPro" id="IPR000014">
    <property type="entry name" value="PAS"/>
</dbReference>
<evidence type="ECO:0000256" key="9">
    <source>
        <dbReference type="PROSITE-ProRule" id="PRU00169"/>
    </source>
</evidence>
<dbReference type="CDD" id="cd00130">
    <property type="entry name" value="PAS"/>
    <property type="match status" value="2"/>
</dbReference>
<organism evidence="15 16">
    <name type="scientific">Allomesorhizobium camelthorni</name>
    <dbReference type="NCBI Taxonomy" id="475069"/>
    <lineage>
        <taxon>Bacteria</taxon>
        <taxon>Pseudomonadati</taxon>
        <taxon>Pseudomonadota</taxon>
        <taxon>Alphaproteobacteria</taxon>
        <taxon>Hyphomicrobiales</taxon>
        <taxon>Phyllobacteriaceae</taxon>
        <taxon>Allomesorhizobium</taxon>
    </lineage>
</organism>
<evidence type="ECO:0000313" key="15">
    <source>
        <dbReference type="EMBL" id="NGO53841.1"/>
    </source>
</evidence>
<dbReference type="InterPro" id="IPR036890">
    <property type="entry name" value="HATPase_C_sf"/>
</dbReference>
<dbReference type="SUPFAM" id="SSF55785">
    <property type="entry name" value="PYP-like sensor domain (PAS domain)"/>
    <property type="match status" value="2"/>
</dbReference>
<feature type="domain" description="Histidine kinase" evidence="11">
    <location>
        <begin position="716"/>
        <end position="927"/>
    </location>
</feature>
<comment type="catalytic activity">
    <reaction evidence="1">
        <text>ATP + protein L-histidine = ADP + protein N-phospho-L-histidine.</text>
        <dbReference type="EC" id="2.7.13.3"/>
    </reaction>
</comment>
<dbReference type="PRINTS" id="PR00344">
    <property type="entry name" value="BCTRLSENSOR"/>
</dbReference>
<evidence type="ECO:0000259" key="14">
    <source>
        <dbReference type="PROSITE" id="PS50113"/>
    </source>
</evidence>
<dbReference type="AlphaFoldDB" id="A0A6G4WGF6"/>
<keyword evidence="16" id="KW-1185">Reference proteome</keyword>
<dbReference type="SUPFAM" id="SSF52172">
    <property type="entry name" value="CheY-like"/>
    <property type="match status" value="1"/>
</dbReference>
<dbReference type="Pfam" id="PF00072">
    <property type="entry name" value="Response_reg"/>
    <property type="match status" value="1"/>
</dbReference>
<dbReference type="SMART" id="SM00388">
    <property type="entry name" value="HisKA"/>
    <property type="match status" value="1"/>
</dbReference>
<dbReference type="EMBL" id="JAAKZF010000038">
    <property type="protein sequence ID" value="NGO53841.1"/>
    <property type="molecule type" value="Genomic_DNA"/>
</dbReference>
<name>A0A6G4WGF6_9HYPH</name>
<feature type="domain" description="Response regulatory" evidence="12">
    <location>
        <begin position="948"/>
        <end position="1064"/>
    </location>
</feature>
<evidence type="ECO:0000256" key="4">
    <source>
        <dbReference type="ARBA" id="ARBA00022679"/>
    </source>
</evidence>
<dbReference type="SUPFAM" id="SSF55874">
    <property type="entry name" value="ATPase domain of HSP90 chaperone/DNA topoisomerase II/histidine kinase"/>
    <property type="match status" value="1"/>
</dbReference>
<dbReference type="SMART" id="SM00086">
    <property type="entry name" value="PAC"/>
    <property type="match status" value="2"/>
</dbReference>
<dbReference type="Pfam" id="PF00512">
    <property type="entry name" value="HisKA"/>
    <property type="match status" value="1"/>
</dbReference>
<dbReference type="NCBIfam" id="TIGR00229">
    <property type="entry name" value="sensory_box"/>
    <property type="match status" value="2"/>
</dbReference>
<dbReference type="PANTHER" id="PTHR43065">
    <property type="entry name" value="SENSOR HISTIDINE KINASE"/>
    <property type="match status" value="1"/>
</dbReference>
<dbReference type="PROSITE" id="PS50109">
    <property type="entry name" value="HIS_KIN"/>
    <property type="match status" value="1"/>
</dbReference>
<dbReference type="InterPro" id="IPR004358">
    <property type="entry name" value="Sig_transdc_His_kin-like_C"/>
</dbReference>
<keyword evidence="6" id="KW-0418">Kinase</keyword>
<keyword evidence="5" id="KW-0547">Nucleotide-binding</keyword>
<dbReference type="SUPFAM" id="SSF47384">
    <property type="entry name" value="Homodimeric domain of signal transducing histidine kinase"/>
    <property type="match status" value="1"/>
</dbReference>
<feature type="transmembrane region" description="Helical" evidence="10">
    <location>
        <begin position="362"/>
        <end position="383"/>
    </location>
</feature>
<feature type="transmembrane region" description="Helical" evidence="10">
    <location>
        <begin position="12"/>
        <end position="34"/>
    </location>
</feature>
<dbReference type="PANTHER" id="PTHR43065:SF46">
    <property type="entry name" value="C4-DICARBOXYLATE TRANSPORT SENSOR PROTEIN DCTB"/>
    <property type="match status" value="1"/>
</dbReference>
<proteinExistence type="predicted"/>
<comment type="caution">
    <text evidence="15">The sequence shown here is derived from an EMBL/GenBank/DDBJ whole genome shotgun (WGS) entry which is preliminary data.</text>
</comment>
<dbReference type="CDD" id="cd00075">
    <property type="entry name" value="HATPase"/>
    <property type="match status" value="1"/>
</dbReference>
<protein>
    <recommendedName>
        <fullName evidence="2">histidine kinase</fullName>
        <ecNumber evidence="2">2.7.13.3</ecNumber>
    </recommendedName>
</protein>
<dbReference type="GO" id="GO:0000155">
    <property type="term" value="F:phosphorelay sensor kinase activity"/>
    <property type="evidence" value="ECO:0007669"/>
    <property type="project" value="InterPro"/>
</dbReference>
<gene>
    <name evidence="15" type="ORF">G6N73_22205</name>
</gene>
<keyword evidence="10" id="KW-0472">Membrane</keyword>
<evidence type="ECO:0000256" key="7">
    <source>
        <dbReference type="ARBA" id="ARBA00022840"/>
    </source>
</evidence>
<keyword evidence="8" id="KW-0902">Two-component regulatory system</keyword>
<feature type="modified residue" description="4-aspartylphosphate" evidence="9">
    <location>
        <position position="997"/>
    </location>
</feature>
<dbReference type="InterPro" id="IPR035965">
    <property type="entry name" value="PAS-like_dom_sf"/>
</dbReference>
<dbReference type="InterPro" id="IPR005467">
    <property type="entry name" value="His_kinase_dom"/>
</dbReference>
<feature type="domain" description="PAS" evidence="13">
    <location>
        <begin position="440"/>
        <end position="512"/>
    </location>
</feature>
<dbReference type="Gene3D" id="3.40.50.2300">
    <property type="match status" value="1"/>
</dbReference>
<dbReference type="InterPro" id="IPR001789">
    <property type="entry name" value="Sig_transdc_resp-reg_receiver"/>
</dbReference>
<evidence type="ECO:0000256" key="1">
    <source>
        <dbReference type="ARBA" id="ARBA00000085"/>
    </source>
</evidence>